<keyword evidence="1" id="KW-0812">Transmembrane</keyword>
<evidence type="ECO:0000313" key="2">
    <source>
        <dbReference type="EMBL" id="SDF56180.1"/>
    </source>
</evidence>
<dbReference type="Proteomes" id="UP000183404">
    <property type="component" value="Unassembled WGS sequence"/>
</dbReference>
<sequence>MFNKYILMNESGEVNTMQNNKRAFVLERFGCGSCVTEAKGIVILIVVSFLLRMMTLIKYTGESFNMGFLLSCLR</sequence>
<keyword evidence="1" id="KW-0472">Membrane</keyword>
<gene>
    <name evidence="2" type="ORF">SAMN04244560_00910</name>
</gene>
<protein>
    <submittedName>
        <fullName evidence="2">Uncharacterized protein</fullName>
    </submittedName>
</protein>
<keyword evidence="1" id="KW-1133">Transmembrane helix</keyword>
<dbReference type="EMBL" id="FNBS01000016">
    <property type="protein sequence ID" value="SDF56180.1"/>
    <property type="molecule type" value="Genomic_DNA"/>
</dbReference>
<name>A0A1G7M4N2_THETY</name>
<evidence type="ECO:0000256" key="1">
    <source>
        <dbReference type="SAM" id="Phobius"/>
    </source>
</evidence>
<dbReference type="AlphaFoldDB" id="A0A1G7M4N2"/>
<reference evidence="2 3" key="1">
    <citation type="submission" date="2016-10" db="EMBL/GenBank/DDBJ databases">
        <authorList>
            <person name="de Groot N.N."/>
        </authorList>
    </citation>
    <scope>NUCLEOTIDE SEQUENCE [LARGE SCALE GENOMIC DNA]</scope>
    <source>
        <strain evidence="2 3">DSM 569</strain>
    </source>
</reference>
<feature type="transmembrane region" description="Helical" evidence="1">
    <location>
        <begin position="38"/>
        <end position="57"/>
    </location>
</feature>
<accession>A0A1G7M4N2</accession>
<evidence type="ECO:0000313" key="3">
    <source>
        <dbReference type="Proteomes" id="UP000183404"/>
    </source>
</evidence>
<organism evidence="2 3">
    <name type="scientific">Thermoanaerobacter thermohydrosulfuricus</name>
    <name type="common">Clostridium thermohydrosulfuricum</name>
    <dbReference type="NCBI Taxonomy" id="1516"/>
    <lineage>
        <taxon>Bacteria</taxon>
        <taxon>Bacillati</taxon>
        <taxon>Bacillota</taxon>
        <taxon>Clostridia</taxon>
        <taxon>Thermoanaerobacterales</taxon>
        <taxon>Thermoanaerobacteraceae</taxon>
        <taxon>Thermoanaerobacter</taxon>
    </lineage>
</organism>
<proteinExistence type="predicted"/>